<evidence type="ECO:0000256" key="1">
    <source>
        <dbReference type="ARBA" id="ARBA00022679"/>
    </source>
</evidence>
<dbReference type="SUPFAM" id="SSF52540">
    <property type="entry name" value="P-loop containing nucleoside triphosphate hydrolases"/>
    <property type="match status" value="1"/>
</dbReference>
<feature type="domain" description="Sulfotransferase" evidence="7">
    <location>
        <begin position="195"/>
        <end position="442"/>
    </location>
</feature>
<gene>
    <name evidence="8" type="ORF">J437_LFUL016067</name>
</gene>
<dbReference type="EMBL" id="KZ309006">
    <property type="protein sequence ID" value="KAG8236287.1"/>
    <property type="molecule type" value="Genomic_DNA"/>
</dbReference>
<dbReference type="GO" id="GO:0008467">
    <property type="term" value="F:[heparan sulfate]-glucosamine 3-sulfotransferase activity"/>
    <property type="evidence" value="ECO:0007669"/>
    <property type="project" value="TreeGrafter"/>
</dbReference>
<feature type="binding site" evidence="4">
    <location>
        <begin position="474"/>
        <end position="478"/>
    </location>
    <ligand>
        <name>3'-phosphoadenylyl sulfate</name>
        <dbReference type="ChEBI" id="CHEBI:58339"/>
    </ligand>
</feature>
<evidence type="ECO:0000313" key="9">
    <source>
        <dbReference type="Proteomes" id="UP000792457"/>
    </source>
</evidence>
<reference evidence="8" key="1">
    <citation type="submission" date="2013-04" db="EMBL/GenBank/DDBJ databases">
        <authorList>
            <person name="Qu J."/>
            <person name="Murali S.C."/>
            <person name="Bandaranaike D."/>
            <person name="Bellair M."/>
            <person name="Blankenburg K."/>
            <person name="Chao H."/>
            <person name="Dinh H."/>
            <person name="Doddapaneni H."/>
            <person name="Downs B."/>
            <person name="Dugan-Rocha S."/>
            <person name="Elkadiri S."/>
            <person name="Gnanaolivu R.D."/>
            <person name="Hernandez B."/>
            <person name="Javaid M."/>
            <person name="Jayaseelan J.C."/>
            <person name="Lee S."/>
            <person name="Li M."/>
            <person name="Ming W."/>
            <person name="Munidasa M."/>
            <person name="Muniz J."/>
            <person name="Nguyen L."/>
            <person name="Ongeri F."/>
            <person name="Osuji N."/>
            <person name="Pu L.-L."/>
            <person name="Puazo M."/>
            <person name="Qu C."/>
            <person name="Quiroz J."/>
            <person name="Raj R."/>
            <person name="Weissenberger G."/>
            <person name="Xin Y."/>
            <person name="Zou X."/>
            <person name="Han Y."/>
            <person name="Richards S."/>
            <person name="Worley K."/>
            <person name="Muzny D."/>
            <person name="Gibbs R."/>
        </authorList>
    </citation>
    <scope>NUCLEOTIDE SEQUENCE</scope>
    <source>
        <strain evidence="8">Sampled in the wild</strain>
    </source>
</reference>
<dbReference type="FunFam" id="3.40.50.300:FF:002997">
    <property type="entry name" value="Sulfotransferase"/>
    <property type="match status" value="1"/>
</dbReference>
<keyword evidence="9" id="KW-1185">Reference proteome</keyword>
<feature type="region of interest" description="Disordered" evidence="6">
    <location>
        <begin position="460"/>
        <end position="481"/>
    </location>
</feature>
<dbReference type="OrthoDB" id="411451at2759"/>
<dbReference type="AlphaFoldDB" id="A0A8K0P7S0"/>
<evidence type="ECO:0000256" key="3">
    <source>
        <dbReference type="PIRSR" id="PIRSR637359-1"/>
    </source>
</evidence>
<keyword evidence="5" id="KW-1015">Disulfide bond</keyword>
<dbReference type="InterPro" id="IPR000863">
    <property type="entry name" value="Sulfotransferase_dom"/>
</dbReference>
<feature type="disulfide bond" evidence="5">
    <location>
        <begin position="438"/>
        <end position="469"/>
    </location>
</feature>
<keyword evidence="1" id="KW-0808">Transferase</keyword>
<evidence type="ECO:0000256" key="5">
    <source>
        <dbReference type="PIRSR" id="PIRSR637359-3"/>
    </source>
</evidence>
<dbReference type="PANTHER" id="PTHR10605:SF65">
    <property type="entry name" value="GH20068P"/>
    <property type="match status" value="1"/>
</dbReference>
<name>A0A8K0P7S0_LADFU</name>
<evidence type="ECO:0000256" key="4">
    <source>
        <dbReference type="PIRSR" id="PIRSR637359-2"/>
    </source>
</evidence>
<feature type="binding site" evidence="4">
    <location>
        <position position="437"/>
    </location>
    <ligand>
        <name>3'-phosphoadenylyl sulfate</name>
        <dbReference type="ChEBI" id="CHEBI:58339"/>
    </ligand>
</feature>
<dbReference type="PANTHER" id="PTHR10605">
    <property type="entry name" value="HEPARAN SULFATE SULFOTRANSFERASE"/>
    <property type="match status" value="1"/>
</dbReference>
<organism evidence="8 9">
    <name type="scientific">Ladona fulva</name>
    <name type="common">Scarce chaser dragonfly</name>
    <name type="synonym">Libellula fulva</name>
    <dbReference type="NCBI Taxonomy" id="123851"/>
    <lineage>
        <taxon>Eukaryota</taxon>
        <taxon>Metazoa</taxon>
        <taxon>Ecdysozoa</taxon>
        <taxon>Arthropoda</taxon>
        <taxon>Hexapoda</taxon>
        <taxon>Insecta</taxon>
        <taxon>Pterygota</taxon>
        <taxon>Palaeoptera</taxon>
        <taxon>Odonata</taxon>
        <taxon>Epiprocta</taxon>
        <taxon>Anisoptera</taxon>
        <taxon>Libelluloidea</taxon>
        <taxon>Libellulidae</taxon>
        <taxon>Ladona</taxon>
    </lineage>
</organism>
<dbReference type="Proteomes" id="UP000792457">
    <property type="component" value="Unassembled WGS sequence"/>
</dbReference>
<evidence type="ECO:0000256" key="2">
    <source>
        <dbReference type="ARBA" id="ARBA00023180"/>
    </source>
</evidence>
<dbReference type="Pfam" id="PF00685">
    <property type="entry name" value="Sulfotransfer_1"/>
    <property type="match status" value="1"/>
</dbReference>
<feature type="active site" description="For sulfotransferase activity" evidence="3">
    <location>
        <position position="204"/>
    </location>
</feature>
<proteinExistence type="predicted"/>
<dbReference type="InterPro" id="IPR037359">
    <property type="entry name" value="NST/OST"/>
</dbReference>
<feature type="binding site" evidence="4">
    <location>
        <begin position="204"/>
        <end position="208"/>
    </location>
    <ligand>
        <name>3'-phosphoadenylyl sulfate</name>
        <dbReference type="ChEBI" id="CHEBI:58339"/>
    </ligand>
</feature>
<dbReference type="Gene3D" id="3.40.50.300">
    <property type="entry name" value="P-loop containing nucleotide triphosphate hydrolases"/>
    <property type="match status" value="1"/>
</dbReference>
<comment type="caution">
    <text evidence="8">The sequence shown here is derived from an EMBL/GenBank/DDBJ whole genome shotgun (WGS) entry which is preliminary data.</text>
</comment>
<protein>
    <recommendedName>
        <fullName evidence="7">Sulfotransferase domain-containing protein</fullName>
    </recommendedName>
</protein>
<feature type="binding site" evidence="4">
    <location>
        <position position="297"/>
    </location>
    <ligand>
        <name>3'-phosphoadenylyl sulfate</name>
        <dbReference type="ChEBI" id="CHEBI:58339"/>
    </ligand>
</feature>
<evidence type="ECO:0000313" key="8">
    <source>
        <dbReference type="EMBL" id="KAG8236287.1"/>
    </source>
</evidence>
<feature type="binding site" evidence="4">
    <location>
        <position position="305"/>
    </location>
    <ligand>
        <name>3'-phosphoadenylyl sulfate</name>
        <dbReference type="ChEBI" id="CHEBI:58339"/>
    </ligand>
</feature>
<dbReference type="InterPro" id="IPR027417">
    <property type="entry name" value="P-loop_NTPase"/>
</dbReference>
<accession>A0A8K0P7S0</accession>
<keyword evidence="2" id="KW-0325">Glycoprotein</keyword>
<evidence type="ECO:0000256" key="6">
    <source>
        <dbReference type="SAM" id="MobiDB-lite"/>
    </source>
</evidence>
<evidence type="ECO:0000259" key="7">
    <source>
        <dbReference type="Pfam" id="PF00685"/>
    </source>
</evidence>
<reference evidence="8" key="2">
    <citation type="submission" date="2017-10" db="EMBL/GenBank/DDBJ databases">
        <title>Ladona fulva Genome sequencing and assembly.</title>
        <authorList>
            <person name="Murali S."/>
            <person name="Richards S."/>
            <person name="Bandaranaike D."/>
            <person name="Bellair M."/>
            <person name="Blankenburg K."/>
            <person name="Chao H."/>
            <person name="Dinh H."/>
            <person name="Doddapaneni H."/>
            <person name="Dugan-Rocha S."/>
            <person name="Elkadiri S."/>
            <person name="Gnanaolivu R."/>
            <person name="Hernandez B."/>
            <person name="Skinner E."/>
            <person name="Javaid M."/>
            <person name="Lee S."/>
            <person name="Li M."/>
            <person name="Ming W."/>
            <person name="Munidasa M."/>
            <person name="Muniz J."/>
            <person name="Nguyen L."/>
            <person name="Hughes D."/>
            <person name="Osuji N."/>
            <person name="Pu L.-L."/>
            <person name="Puazo M."/>
            <person name="Qu C."/>
            <person name="Quiroz J."/>
            <person name="Raj R."/>
            <person name="Weissenberger G."/>
            <person name="Xin Y."/>
            <person name="Zou X."/>
            <person name="Han Y."/>
            <person name="Worley K."/>
            <person name="Muzny D."/>
            <person name="Gibbs R."/>
        </authorList>
    </citation>
    <scope>NUCLEOTIDE SEQUENCE</scope>
    <source>
        <strain evidence="8">Sampled in the wild</strain>
    </source>
</reference>
<sequence>MGSVVTPPLPNNYEKLGAYEGGRQIVKHKSSDKKANWNFLLPSSSSTKRSKLTLLIFCLAITSLLISLHALSTDSSLYIKPTFFLVQEDDAPTSSENPYIEAPHYFSQIEWERFSGDVSKSSQLKSFQEITDDNEKMKAQNQMGNGNELNAAYGIDGGTTGADVNIEDYTGDEDIGVLATSGNRVKFPKATRRLPQALIIGVRKGGTRALLEMLHLHPLIQKAAGEAHFFDRDENYAKGLQWYRRRMPPSLKGQKAHLENRVDEITVEKSPSYFVTPEVPERVRAMNASIRLLLIVREPVTRAISDFAQLRSHSLAAKANATSRTKLDGGAEEDYGKKPIILPMCGNPTRSLSSFESLAILPDGRVDMSWRPISVSLYHRHIAAWLEAFPRDQILIVDGDQLASNPAPVLASVEKFLKLRPALTPTHFYFNATKGFYCLRSLPPGQQVDGMAMLPSSMNHPSSLPEGKCLRESKGRRHPRVDPSVVHKLRRFFAEHNRRFYEMVGEDFGWPEE</sequence>